<keyword evidence="2" id="KW-0143">Chaperone</keyword>
<dbReference type="InterPro" id="IPR004127">
    <property type="entry name" value="Prefoldin_subunit_alpha"/>
</dbReference>
<dbReference type="NCBIfam" id="TIGR00293">
    <property type="entry name" value="prefoldin subunit alpha"/>
    <property type="match status" value="1"/>
</dbReference>
<dbReference type="AlphaFoldDB" id="A0A7D9H3E3"/>
<accession>A0A7D9H3E3</accession>
<evidence type="ECO:0000256" key="2">
    <source>
        <dbReference type="ARBA" id="ARBA00023186"/>
    </source>
</evidence>
<organism evidence="4 5">
    <name type="scientific">Dekkera bruxellensis</name>
    <name type="common">Brettanomyces custersii</name>
    <dbReference type="NCBI Taxonomy" id="5007"/>
    <lineage>
        <taxon>Eukaryota</taxon>
        <taxon>Fungi</taxon>
        <taxon>Dikarya</taxon>
        <taxon>Ascomycota</taxon>
        <taxon>Saccharomycotina</taxon>
        <taxon>Pichiomycetes</taxon>
        <taxon>Pichiales</taxon>
        <taxon>Pichiaceae</taxon>
        <taxon>Brettanomyces</taxon>
    </lineage>
</organism>
<evidence type="ECO:0000313" key="4">
    <source>
        <dbReference type="EMBL" id="VUG19347.1"/>
    </source>
</evidence>
<dbReference type="PANTHER" id="PTHR12674:SF2">
    <property type="entry name" value="PREFOLDIN SUBUNIT 5"/>
    <property type="match status" value="1"/>
</dbReference>
<dbReference type="EMBL" id="JABCYN010000009">
    <property type="protein sequence ID" value="KAF6015486.1"/>
    <property type="molecule type" value="Genomic_DNA"/>
</dbReference>
<evidence type="ECO:0000256" key="1">
    <source>
        <dbReference type="ARBA" id="ARBA00010048"/>
    </source>
</evidence>
<comment type="similarity">
    <text evidence="1">Belongs to the prefoldin subunit alpha family.</text>
</comment>
<evidence type="ECO:0000313" key="6">
    <source>
        <dbReference type="Proteomes" id="UP000568158"/>
    </source>
</evidence>
<dbReference type="GO" id="GO:0051082">
    <property type="term" value="F:unfolded protein binding"/>
    <property type="evidence" value="ECO:0007669"/>
    <property type="project" value="InterPro"/>
</dbReference>
<dbReference type="Gene3D" id="1.10.287.370">
    <property type="match status" value="1"/>
</dbReference>
<keyword evidence="5" id="KW-1185">Reference proteome</keyword>
<protein>
    <submittedName>
        <fullName evidence="4">DEBR0S5_00540g1_1</fullName>
    </submittedName>
</protein>
<dbReference type="GO" id="GO:1990114">
    <property type="term" value="P:RNA polymerase II core complex assembly"/>
    <property type="evidence" value="ECO:0007669"/>
    <property type="project" value="TreeGrafter"/>
</dbReference>
<dbReference type="GO" id="GO:0005737">
    <property type="term" value="C:cytoplasm"/>
    <property type="evidence" value="ECO:0007669"/>
    <property type="project" value="TreeGrafter"/>
</dbReference>
<reference evidence="3 6" key="2">
    <citation type="journal article" date="2020" name="Appl. Microbiol. Biotechnol.">
        <title>Targeted gene deletion in Brettanomyces bruxellensis with an expression-free CRISPR-Cas9 system.</title>
        <authorList>
            <person name="Varela C."/>
            <person name="Bartel C."/>
            <person name="Onetto C."/>
            <person name="Borneman A."/>
        </authorList>
    </citation>
    <scope>NUCLEOTIDE SEQUENCE [LARGE SCALE GENOMIC DNA]</scope>
    <source>
        <strain evidence="3 6">AWRI1613</strain>
    </source>
</reference>
<dbReference type="Proteomes" id="UP000568158">
    <property type="component" value="Unassembled WGS sequence"/>
</dbReference>
<dbReference type="SUPFAM" id="SSF46579">
    <property type="entry name" value="Prefoldin"/>
    <property type="match status" value="1"/>
</dbReference>
<dbReference type="GO" id="GO:0016272">
    <property type="term" value="C:prefoldin complex"/>
    <property type="evidence" value="ECO:0007669"/>
    <property type="project" value="InterPro"/>
</dbReference>
<dbReference type="GO" id="GO:1990115">
    <property type="term" value="P:RNA polymerase III assembly"/>
    <property type="evidence" value="ECO:0007669"/>
    <property type="project" value="TreeGrafter"/>
</dbReference>
<evidence type="ECO:0000313" key="5">
    <source>
        <dbReference type="Proteomes" id="UP000478008"/>
    </source>
</evidence>
<dbReference type="GO" id="GO:1990113">
    <property type="term" value="P:RNA polymerase I assembly"/>
    <property type="evidence" value="ECO:0007669"/>
    <property type="project" value="TreeGrafter"/>
</dbReference>
<dbReference type="CDD" id="cd23157">
    <property type="entry name" value="Prefoldin_5"/>
    <property type="match status" value="1"/>
</dbReference>
<evidence type="ECO:0000313" key="3">
    <source>
        <dbReference type="EMBL" id="KAF6015486.1"/>
    </source>
</evidence>
<dbReference type="GO" id="GO:0006457">
    <property type="term" value="P:protein folding"/>
    <property type="evidence" value="ECO:0007669"/>
    <property type="project" value="InterPro"/>
</dbReference>
<reference evidence="4 5" key="1">
    <citation type="submission" date="2019-07" db="EMBL/GenBank/DDBJ databases">
        <authorList>
            <person name="Friedrich A."/>
            <person name="Schacherer J."/>
        </authorList>
    </citation>
    <scope>NUCLEOTIDE SEQUENCE [LARGE SCALE GENOMIC DNA]</scope>
</reference>
<dbReference type="FunFam" id="1.10.287.370:FF:000004">
    <property type="entry name" value="Probable prefoldin subunit 5"/>
    <property type="match status" value="1"/>
</dbReference>
<proteinExistence type="inferred from homology"/>
<sequence>MSGGKVNLTELEPQQILQFKAQINKELENLHNSFSALKVAQMKYKECHSDVKKVNANPKQDIMVPLTASLYVPGKIKDSDNFLIDVGTGYYVEKSCGEALEFFQGRLDKLKEDSSKLTSLIKEKVQLVQRVDQVLRQKLAEQQKVLEKQGKSKK</sequence>
<dbReference type="InterPro" id="IPR009053">
    <property type="entry name" value="Prefoldin"/>
</dbReference>
<dbReference type="PANTHER" id="PTHR12674">
    <property type="entry name" value="PREFOLDIN SUBUNIT 5"/>
    <property type="match status" value="1"/>
</dbReference>
<dbReference type="EMBL" id="CABFWN010000005">
    <property type="protein sequence ID" value="VUG19347.1"/>
    <property type="molecule type" value="Genomic_DNA"/>
</dbReference>
<dbReference type="Proteomes" id="UP000478008">
    <property type="component" value="Unassembled WGS sequence"/>
</dbReference>
<name>A0A7D9H3E3_DEKBR</name>
<gene>
    <name evidence="4" type="primary">GIM5</name>
    <name evidence="4" type="ORF">DEBR0S5_00540G</name>
    <name evidence="3" type="ORF">HII12_000644</name>
</gene>
<dbReference type="Pfam" id="PF02996">
    <property type="entry name" value="Prefoldin"/>
    <property type="match status" value="1"/>
</dbReference>
<dbReference type="InterPro" id="IPR011599">
    <property type="entry name" value="PFD_alpha_archaea"/>
</dbReference>